<evidence type="ECO:0000313" key="1">
    <source>
        <dbReference type="EMBL" id="KAE9591782.1"/>
    </source>
</evidence>
<protein>
    <submittedName>
        <fullName evidence="1">Putative phosphatidylethanolamine-binding protein</fullName>
    </submittedName>
</protein>
<dbReference type="AlphaFoldDB" id="A0A6A4NQM8"/>
<keyword evidence="2" id="KW-1185">Reference proteome</keyword>
<name>A0A6A4NQM8_LUPAL</name>
<dbReference type="PANTHER" id="PTHR11362:SF145">
    <property type="entry name" value="PROTEIN MOTHER OF FT AND TFL1-LIKE"/>
    <property type="match status" value="1"/>
</dbReference>
<proteinExistence type="predicted"/>
<dbReference type="OrthoDB" id="2506647at2759"/>
<organism evidence="1 2">
    <name type="scientific">Lupinus albus</name>
    <name type="common">White lupine</name>
    <name type="synonym">Lupinus termis</name>
    <dbReference type="NCBI Taxonomy" id="3870"/>
    <lineage>
        <taxon>Eukaryota</taxon>
        <taxon>Viridiplantae</taxon>
        <taxon>Streptophyta</taxon>
        <taxon>Embryophyta</taxon>
        <taxon>Tracheophyta</taxon>
        <taxon>Spermatophyta</taxon>
        <taxon>Magnoliopsida</taxon>
        <taxon>eudicotyledons</taxon>
        <taxon>Gunneridae</taxon>
        <taxon>Pentapetalae</taxon>
        <taxon>rosids</taxon>
        <taxon>fabids</taxon>
        <taxon>Fabales</taxon>
        <taxon>Fabaceae</taxon>
        <taxon>Papilionoideae</taxon>
        <taxon>50 kb inversion clade</taxon>
        <taxon>genistoids sensu lato</taxon>
        <taxon>core genistoids</taxon>
        <taxon>Genisteae</taxon>
        <taxon>Lupinus</taxon>
    </lineage>
</organism>
<dbReference type="Proteomes" id="UP000447434">
    <property type="component" value="Chromosome 20"/>
</dbReference>
<accession>A0A6A4NQM8</accession>
<dbReference type="InterPro" id="IPR035810">
    <property type="entry name" value="PEBP_euk"/>
</dbReference>
<evidence type="ECO:0000313" key="2">
    <source>
        <dbReference type="Proteomes" id="UP000447434"/>
    </source>
</evidence>
<dbReference type="PANTHER" id="PTHR11362">
    <property type="entry name" value="PHOSPHATIDYLETHANOLAMINE-BINDING PROTEIN"/>
    <property type="match status" value="1"/>
</dbReference>
<dbReference type="InterPro" id="IPR036610">
    <property type="entry name" value="PEBP-like_sf"/>
</dbReference>
<comment type="caution">
    <text evidence="1">The sequence shown here is derived from an EMBL/GenBank/DDBJ whole genome shotgun (WGS) entry which is preliminary data.</text>
</comment>
<dbReference type="Gene3D" id="3.90.280.10">
    <property type="entry name" value="PEBP-like"/>
    <property type="match status" value="2"/>
</dbReference>
<reference evidence="2" key="1">
    <citation type="journal article" date="2020" name="Nat. Commun.">
        <title>Genome sequence of the cluster root forming white lupin.</title>
        <authorList>
            <person name="Hufnagel B."/>
            <person name="Marques A."/>
            <person name="Soriano A."/>
            <person name="Marques L."/>
            <person name="Divol F."/>
            <person name="Doumas P."/>
            <person name="Sallet E."/>
            <person name="Mancinotti D."/>
            <person name="Carrere S."/>
            <person name="Marande W."/>
            <person name="Arribat S."/>
            <person name="Keller J."/>
            <person name="Huneau C."/>
            <person name="Blein T."/>
            <person name="Aime D."/>
            <person name="Laguerre M."/>
            <person name="Taylor J."/>
            <person name="Schubert V."/>
            <person name="Nelson M."/>
            <person name="Geu-Flores F."/>
            <person name="Crespi M."/>
            <person name="Gallardo-Guerrero K."/>
            <person name="Delaux P.-M."/>
            <person name="Salse J."/>
            <person name="Berges H."/>
            <person name="Guyot R."/>
            <person name="Gouzy J."/>
            <person name="Peret B."/>
        </authorList>
    </citation>
    <scope>NUCLEOTIDE SEQUENCE [LARGE SCALE GENOMIC DNA]</scope>
    <source>
        <strain evidence="2">cv. Amiga</strain>
    </source>
</reference>
<dbReference type="SUPFAM" id="SSF49777">
    <property type="entry name" value="PEBP-like"/>
    <property type="match status" value="1"/>
</dbReference>
<sequence>MGHLIGPLVIGKVIGDVVDPFTPAAKMTILYGNKHVSNGYDIKPSLAAERPHVQISGASNASNLYTLDCCGHSRGIRCYSRELVMYMGSCPAVGIHRYVFVAFKQTGGGVVGVEAPQERQNFNTRQFASLNNLGLPVAAIYFNSHKEPKTTKFI</sequence>
<dbReference type="CDD" id="cd00866">
    <property type="entry name" value="PEBP_euk"/>
    <property type="match status" value="1"/>
</dbReference>
<dbReference type="EMBL" id="WOCE01000020">
    <property type="protein sequence ID" value="KAE9591782.1"/>
    <property type="molecule type" value="Genomic_DNA"/>
</dbReference>
<gene>
    <name evidence="1" type="ORF">Lalb_Chr20g0122351</name>
</gene>